<evidence type="ECO:0000256" key="8">
    <source>
        <dbReference type="ARBA" id="ARBA00023315"/>
    </source>
</evidence>
<dbReference type="GO" id="GO:0006633">
    <property type="term" value="P:fatty acid biosynthetic process"/>
    <property type="evidence" value="ECO:0007669"/>
    <property type="project" value="UniProtKB-UniRule"/>
</dbReference>
<comment type="domain">
    <text evidence="9">The last Arg residue of the ACP-binding site is essential for the weak association between ACP/AcpP and FabH.</text>
</comment>
<keyword evidence="7 9" id="KW-0275">Fatty acid biosynthesis</keyword>
<accession>A0A1I5Y203</accession>
<dbReference type="EC" id="2.3.1.180" evidence="9"/>
<dbReference type="GO" id="GO:0005737">
    <property type="term" value="C:cytoplasm"/>
    <property type="evidence" value="ECO:0007669"/>
    <property type="project" value="UniProtKB-SubCell"/>
</dbReference>
<feature type="active site" evidence="9">
    <location>
        <position position="111"/>
    </location>
</feature>
<dbReference type="PANTHER" id="PTHR34069">
    <property type="entry name" value="3-OXOACYL-[ACYL-CARRIER-PROTEIN] SYNTHASE 3"/>
    <property type="match status" value="1"/>
</dbReference>
<dbReference type="NCBIfam" id="TIGR00747">
    <property type="entry name" value="fabH"/>
    <property type="match status" value="1"/>
</dbReference>
<name>A0A1I5Y203_9ACTN</name>
<dbReference type="NCBIfam" id="NF006829">
    <property type="entry name" value="PRK09352.1"/>
    <property type="match status" value="1"/>
</dbReference>
<keyword evidence="6 9" id="KW-0443">Lipid metabolism</keyword>
<dbReference type="CDD" id="cd00830">
    <property type="entry name" value="KAS_III"/>
    <property type="match status" value="1"/>
</dbReference>
<reference evidence="12 13" key="1">
    <citation type="submission" date="2016-10" db="EMBL/GenBank/DDBJ databases">
        <authorList>
            <person name="de Groot N.N."/>
        </authorList>
    </citation>
    <scope>NUCLEOTIDE SEQUENCE [LARGE SCALE GENOMIC DNA]</scope>
    <source>
        <strain evidence="12 13">DSM 43067</strain>
    </source>
</reference>
<protein>
    <recommendedName>
        <fullName evidence="9">Beta-ketoacyl-[acyl-carrier-protein] synthase III</fullName>
        <shortName evidence="9">Beta-ketoacyl-ACP synthase III</shortName>
        <shortName evidence="9">KAS III</shortName>
        <ecNumber evidence="9">2.3.1.180</ecNumber>
    </recommendedName>
    <alternativeName>
        <fullName evidence="9">3-oxoacyl-[acyl-carrier-protein] synthase 3</fullName>
    </alternativeName>
    <alternativeName>
        <fullName evidence="9">3-oxoacyl-[acyl-carrier-protein] synthase III</fullName>
    </alternativeName>
</protein>
<dbReference type="Gene3D" id="3.40.47.10">
    <property type="match status" value="1"/>
</dbReference>
<evidence type="ECO:0000256" key="1">
    <source>
        <dbReference type="ARBA" id="ARBA00008642"/>
    </source>
</evidence>
<feature type="region of interest" description="ACP-binding" evidence="9">
    <location>
        <begin position="254"/>
        <end position="258"/>
    </location>
</feature>
<dbReference type="RefSeq" id="WP_075024807.1">
    <property type="nucleotide sequence ID" value="NZ_FOVH01000029.1"/>
</dbReference>
<keyword evidence="8 9" id="KW-0012">Acyltransferase</keyword>
<keyword evidence="5 9" id="KW-0276">Fatty acid metabolism</keyword>
<dbReference type="PANTHER" id="PTHR34069:SF2">
    <property type="entry name" value="BETA-KETOACYL-[ACYL-CARRIER-PROTEIN] SYNTHASE III"/>
    <property type="match status" value="1"/>
</dbReference>
<comment type="similarity">
    <text evidence="1 9">Belongs to the thiolase-like superfamily. FabH family.</text>
</comment>
<comment type="function">
    <text evidence="9">Catalyzes the condensation reaction of fatty acid synthesis by the addition to an acyl acceptor of two carbons from malonyl-ACP. Catalyzes the first condensation reaction which initiates fatty acid synthesis and may therefore play a role in governing the total rate of fatty acid production. Possesses both acetoacetyl-ACP synthase and acetyl transacylase activities. Its substrate specificity determines the biosynthesis of branched-chain and/or straight-chain of fatty acids.</text>
</comment>
<organism evidence="12 13">
    <name type="scientific">Actinomadura madurae</name>
    <dbReference type="NCBI Taxonomy" id="1993"/>
    <lineage>
        <taxon>Bacteria</taxon>
        <taxon>Bacillati</taxon>
        <taxon>Actinomycetota</taxon>
        <taxon>Actinomycetes</taxon>
        <taxon>Streptosporangiales</taxon>
        <taxon>Thermomonosporaceae</taxon>
        <taxon>Actinomadura</taxon>
    </lineage>
</organism>
<dbReference type="eggNOG" id="COG0332">
    <property type="taxonomic scope" value="Bacteria"/>
</dbReference>
<dbReference type="InterPro" id="IPR004655">
    <property type="entry name" value="FabH"/>
</dbReference>
<evidence type="ECO:0000256" key="3">
    <source>
        <dbReference type="ARBA" id="ARBA00022516"/>
    </source>
</evidence>
<feature type="active site" evidence="9">
    <location>
        <position position="253"/>
    </location>
</feature>
<dbReference type="InParanoid" id="A0A1I5Y203"/>
<dbReference type="UniPathway" id="UPA00094"/>
<dbReference type="InterPro" id="IPR016039">
    <property type="entry name" value="Thiolase-like"/>
</dbReference>
<evidence type="ECO:0000313" key="12">
    <source>
        <dbReference type="EMBL" id="SFQ38017.1"/>
    </source>
</evidence>
<dbReference type="AlphaFoldDB" id="A0A1I5Y203"/>
<dbReference type="Pfam" id="PF08541">
    <property type="entry name" value="ACP_syn_III_C"/>
    <property type="match status" value="1"/>
</dbReference>
<comment type="subcellular location">
    <subcellularLocation>
        <location evidence="9">Cytoplasm</location>
    </subcellularLocation>
</comment>
<feature type="active site" evidence="9">
    <location>
        <position position="283"/>
    </location>
</feature>
<comment type="catalytic activity">
    <reaction evidence="9">
        <text>malonyl-[ACP] + acetyl-CoA + H(+) = 3-oxobutanoyl-[ACP] + CO2 + CoA</text>
        <dbReference type="Rhea" id="RHEA:12080"/>
        <dbReference type="Rhea" id="RHEA-COMP:9623"/>
        <dbReference type="Rhea" id="RHEA-COMP:9625"/>
        <dbReference type="ChEBI" id="CHEBI:15378"/>
        <dbReference type="ChEBI" id="CHEBI:16526"/>
        <dbReference type="ChEBI" id="CHEBI:57287"/>
        <dbReference type="ChEBI" id="CHEBI:57288"/>
        <dbReference type="ChEBI" id="CHEBI:78449"/>
        <dbReference type="ChEBI" id="CHEBI:78450"/>
        <dbReference type="EC" id="2.3.1.180"/>
    </reaction>
</comment>
<dbReference type="Proteomes" id="UP000183413">
    <property type="component" value="Unassembled WGS sequence"/>
</dbReference>
<dbReference type="STRING" id="1993.SAMN04489713_12930"/>
<dbReference type="EMBL" id="FOVH01000029">
    <property type="protein sequence ID" value="SFQ38017.1"/>
    <property type="molecule type" value="Genomic_DNA"/>
</dbReference>
<comment type="pathway">
    <text evidence="9">Lipid metabolism; fatty acid biosynthesis.</text>
</comment>
<dbReference type="Pfam" id="PF08545">
    <property type="entry name" value="ACP_syn_III"/>
    <property type="match status" value="1"/>
</dbReference>
<dbReference type="InterPro" id="IPR013751">
    <property type="entry name" value="ACP_syn_III_N"/>
</dbReference>
<gene>
    <name evidence="9" type="primary">fabH</name>
    <name evidence="12" type="ORF">SAMN04489713_12930</name>
</gene>
<keyword evidence="4 9" id="KW-0808">Transferase</keyword>
<evidence type="ECO:0000256" key="2">
    <source>
        <dbReference type="ARBA" id="ARBA00022490"/>
    </source>
</evidence>
<feature type="domain" description="Beta-ketoacyl-[acyl-carrier-protein] synthase III N-terminal" evidence="11">
    <location>
        <begin position="105"/>
        <end position="185"/>
    </location>
</feature>
<evidence type="ECO:0000256" key="7">
    <source>
        <dbReference type="ARBA" id="ARBA00023160"/>
    </source>
</evidence>
<proteinExistence type="inferred from homology"/>
<feature type="domain" description="Beta-ketoacyl-[acyl-carrier-protein] synthase III C-terminal" evidence="10">
    <location>
        <begin position="237"/>
        <end position="326"/>
    </location>
</feature>
<dbReference type="GO" id="GO:0004315">
    <property type="term" value="F:3-oxoacyl-[acyl-carrier-protein] synthase activity"/>
    <property type="evidence" value="ECO:0007669"/>
    <property type="project" value="InterPro"/>
</dbReference>
<keyword evidence="13" id="KW-1185">Reference proteome</keyword>
<evidence type="ECO:0000259" key="10">
    <source>
        <dbReference type="Pfam" id="PF08541"/>
    </source>
</evidence>
<keyword evidence="9" id="KW-0511">Multifunctional enzyme</keyword>
<evidence type="ECO:0000256" key="5">
    <source>
        <dbReference type="ARBA" id="ARBA00022832"/>
    </source>
</evidence>
<dbReference type="HAMAP" id="MF_01815">
    <property type="entry name" value="FabH"/>
    <property type="match status" value="1"/>
</dbReference>
<keyword evidence="3 9" id="KW-0444">Lipid biosynthesis</keyword>
<dbReference type="GO" id="GO:0033818">
    <property type="term" value="F:beta-ketoacyl-acyl-carrier-protein synthase III activity"/>
    <property type="evidence" value="ECO:0007669"/>
    <property type="project" value="UniProtKB-UniRule"/>
</dbReference>
<evidence type="ECO:0000256" key="4">
    <source>
        <dbReference type="ARBA" id="ARBA00022679"/>
    </source>
</evidence>
<evidence type="ECO:0000256" key="9">
    <source>
        <dbReference type="HAMAP-Rule" id="MF_01815"/>
    </source>
</evidence>
<sequence>MGTAVVAGIGGRLPPRVVENAELAARLGSSDEWIRTRTGIGRRHVASPGTAVSDLAVEAGARALKSAGGDPADAVVLATATPDRPCPGTAPDVATRLGLWSAAAFDVAAVCSGFVYALAAGTGLISAGIAGRVVVIGADVFSSILDPGDRATSVIFGDGAGAVVLRPGEPDEPGALGPFDLGSDGGGADLITVRAGGSRQRLSGTEPGPRDHYFAMAGKSVFRRAVRQMARSSEAALDRAGWSPGDLDHLVCHQANQRITDHLADELGLPRERALSNIADVGNTAAASIPLALDQGHTEGRLREGDRILLTAFGGGLAWGSVTLRWPRLDVPTGGEHHE</sequence>
<evidence type="ECO:0000259" key="11">
    <source>
        <dbReference type="Pfam" id="PF08545"/>
    </source>
</evidence>
<keyword evidence="2 9" id="KW-0963">Cytoplasm</keyword>
<dbReference type="InterPro" id="IPR013747">
    <property type="entry name" value="ACP_syn_III_C"/>
</dbReference>
<evidence type="ECO:0000256" key="6">
    <source>
        <dbReference type="ARBA" id="ARBA00023098"/>
    </source>
</evidence>
<evidence type="ECO:0000313" key="13">
    <source>
        <dbReference type="Proteomes" id="UP000183413"/>
    </source>
</evidence>
<comment type="subunit">
    <text evidence="9">Homodimer.</text>
</comment>
<dbReference type="SUPFAM" id="SSF53901">
    <property type="entry name" value="Thiolase-like"/>
    <property type="match status" value="1"/>
</dbReference>
<dbReference type="GO" id="GO:0044550">
    <property type="term" value="P:secondary metabolite biosynthetic process"/>
    <property type="evidence" value="ECO:0007669"/>
    <property type="project" value="TreeGrafter"/>
</dbReference>